<feature type="region of interest" description="Disordered" evidence="1">
    <location>
        <begin position="1"/>
        <end position="37"/>
    </location>
</feature>
<reference evidence="2 3" key="1">
    <citation type="journal article" date="2012" name="Science">
        <title>The Paleozoic origin of enzymatic lignin decomposition reconstructed from 31 fungal genomes.</title>
        <authorList>
            <person name="Floudas D."/>
            <person name="Binder M."/>
            <person name="Riley R."/>
            <person name="Barry K."/>
            <person name="Blanchette R.A."/>
            <person name="Henrissat B."/>
            <person name="Martinez A.T."/>
            <person name="Otillar R."/>
            <person name="Spatafora J.W."/>
            <person name="Yadav J.S."/>
            <person name="Aerts A."/>
            <person name="Benoit I."/>
            <person name="Boyd A."/>
            <person name="Carlson A."/>
            <person name="Copeland A."/>
            <person name="Coutinho P.M."/>
            <person name="de Vries R.P."/>
            <person name="Ferreira P."/>
            <person name="Findley K."/>
            <person name="Foster B."/>
            <person name="Gaskell J."/>
            <person name="Glotzer D."/>
            <person name="Gorecki P."/>
            <person name="Heitman J."/>
            <person name="Hesse C."/>
            <person name="Hori C."/>
            <person name="Igarashi K."/>
            <person name="Jurgens J.A."/>
            <person name="Kallen N."/>
            <person name="Kersten P."/>
            <person name="Kohler A."/>
            <person name="Kuees U."/>
            <person name="Kumar T.K.A."/>
            <person name="Kuo A."/>
            <person name="LaButti K."/>
            <person name="Larrondo L.F."/>
            <person name="Lindquist E."/>
            <person name="Ling A."/>
            <person name="Lombard V."/>
            <person name="Lucas S."/>
            <person name="Lundell T."/>
            <person name="Martin R."/>
            <person name="McLaughlin D.J."/>
            <person name="Morgenstern I."/>
            <person name="Morin E."/>
            <person name="Murat C."/>
            <person name="Nagy L.G."/>
            <person name="Nolan M."/>
            <person name="Ohm R.A."/>
            <person name="Patyshakuliyeva A."/>
            <person name="Rokas A."/>
            <person name="Ruiz-Duenas F.J."/>
            <person name="Sabat G."/>
            <person name="Salamov A."/>
            <person name="Samejima M."/>
            <person name="Schmutz J."/>
            <person name="Slot J.C."/>
            <person name="St John F."/>
            <person name="Stenlid J."/>
            <person name="Sun H."/>
            <person name="Sun S."/>
            <person name="Syed K."/>
            <person name="Tsang A."/>
            <person name="Wiebenga A."/>
            <person name="Young D."/>
            <person name="Pisabarro A."/>
            <person name="Eastwood D.C."/>
            <person name="Martin F."/>
            <person name="Cullen D."/>
            <person name="Grigoriev I.V."/>
            <person name="Hibbett D.S."/>
        </authorList>
    </citation>
    <scope>NUCLEOTIDE SEQUENCE [LARGE SCALE GENOMIC DNA]</scope>
    <source>
        <strain evidence="2 3">MD-104</strain>
    </source>
</reference>
<sequence length="165" mass="17751">MRRAGRVRPGGPGLAAAYRVSDDDDAPSVHPRPRFPAARQRIGFSKPRSGYICIVRLPGAPPARLCPSRAPSSGAVRTPRVLSGQRRPRRKSEINARVQCAEPEPGGGRTMVARASQHAHGTSDPMGLIPAHSRQLVRHCLICICVRAGALSSPHSITYHAPLPR</sequence>
<proteinExistence type="predicted"/>
<gene>
    <name evidence="2" type="ORF">WOLCODRAFT_156489</name>
</gene>
<keyword evidence="3" id="KW-1185">Reference proteome</keyword>
<dbReference type="AlphaFoldDB" id="A0A2H3J7P4"/>
<name>A0A2H3J7P4_WOLCO</name>
<dbReference type="EMBL" id="KB467854">
    <property type="protein sequence ID" value="PCH35793.1"/>
    <property type="molecule type" value="Genomic_DNA"/>
</dbReference>
<protein>
    <submittedName>
        <fullName evidence="2">Uncharacterized protein</fullName>
    </submittedName>
</protein>
<organism evidence="2 3">
    <name type="scientific">Wolfiporia cocos (strain MD-104)</name>
    <name type="common">Brown rot fungus</name>
    <dbReference type="NCBI Taxonomy" id="742152"/>
    <lineage>
        <taxon>Eukaryota</taxon>
        <taxon>Fungi</taxon>
        <taxon>Dikarya</taxon>
        <taxon>Basidiomycota</taxon>
        <taxon>Agaricomycotina</taxon>
        <taxon>Agaricomycetes</taxon>
        <taxon>Polyporales</taxon>
        <taxon>Phaeolaceae</taxon>
        <taxon>Wolfiporia</taxon>
    </lineage>
</organism>
<feature type="region of interest" description="Disordered" evidence="1">
    <location>
        <begin position="65"/>
        <end position="93"/>
    </location>
</feature>
<evidence type="ECO:0000256" key="1">
    <source>
        <dbReference type="SAM" id="MobiDB-lite"/>
    </source>
</evidence>
<evidence type="ECO:0000313" key="2">
    <source>
        <dbReference type="EMBL" id="PCH35793.1"/>
    </source>
</evidence>
<evidence type="ECO:0000313" key="3">
    <source>
        <dbReference type="Proteomes" id="UP000218811"/>
    </source>
</evidence>
<dbReference type="Proteomes" id="UP000218811">
    <property type="component" value="Unassembled WGS sequence"/>
</dbReference>
<accession>A0A2H3J7P4</accession>